<dbReference type="InterPro" id="IPR006694">
    <property type="entry name" value="Fatty_acid_hydroxylase"/>
</dbReference>
<dbReference type="GO" id="GO:0008610">
    <property type="term" value="P:lipid biosynthetic process"/>
    <property type="evidence" value="ECO:0007669"/>
    <property type="project" value="InterPro"/>
</dbReference>
<evidence type="ECO:0000313" key="2">
    <source>
        <dbReference type="EMBL" id="MBA4467101.1"/>
    </source>
</evidence>
<evidence type="ECO:0000313" key="3">
    <source>
        <dbReference type="Proteomes" id="UP000538075"/>
    </source>
</evidence>
<name>A0A838WN90_9CYAN</name>
<feature type="domain" description="Fatty acid hydroxylase" evidence="1">
    <location>
        <begin position="2"/>
        <end position="36"/>
    </location>
</feature>
<organism evidence="2 3">
    <name type="scientific">Cylindrospermopsis raciborskii CS-506_A</name>
    <dbReference type="NCBI Taxonomy" id="2585140"/>
    <lineage>
        <taxon>Bacteria</taxon>
        <taxon>Bacillati</taxon>
        <taxon>Cyanobacteriota</taxon>
        <taxon>Cyanophyceae</taxon>
        <taxon>Nostocales</taxon>
        <taxon>Aphanizomenonaceae</taxon>
        <taxon>Cylindrospermopsis</taxon>
    </lineage>
</organism>
<accession>A0A838WN90</accession>
<protein>
    <submittedName>
        <fullName evidence="2">Sterol desaturase family protein</fullName>
    </submittedName>
</protein>
<dbReference type="Pfam" id="PF04116">
    <property type="entry name" value="FA_hydroxylase"/>
    <property type="match status" value="1"/>
</dbReference>
<gene>
    <name evidence="2" type="ORF">FHK98_17710</name>
</gene>
<sequence>MQWIFVMTQYHSLHHTQVGAYNLGSYFTIFDRLFGTYLDPESINPDEQTFGITNQPLTWQKVIGI</sequence>
<reference evidence="2 3" key="1">
    <citation type="journal article" date="2020" name="J. Appl. Phycol.">
        <title>Morphological changes and genome evolution in Raphidiopsis raciborskii CS-506 after 23 years in culture.</title>
        <authorList>
            <person name="Willis A."/>
            <person name="Bent S.J."/>
            <person name="Jameson I.D."/>
        </authorList>
    </citation>
    <scope>NUCLEOTIDE SEQUENCE [LARGE SCALE GENOMIC DNA]</scope>
    <source>
        <strain evidence="2 3">CS-506_A</strain>
    </source>
</reference>
<evidence type="ECO:0000259" key="1">
    <source>
        <dbReference type="Pfam" id="PF04116"/>
    </source>
</evidence>
<dbReference type="AlphaFoldDB" id="A0A838WN90"/>
<proteinExistence type="predicted"/>
<dbReference type="GO" id="GO:0005506">
    <property type="term" value="F:iron ion binding"/>
    <property type="evidence" value="ECO:0007669"/>
    <property type="project" value="InterPro"/>
</dbReference>
<dbReference type="EMBL" id="VDFG01001147">
    <property type="protein sequence ID" value="MBA4467101.1"/>
    <property type="molecule type" value="Genomic_DNA"/>
</dbReference>
<dbReference type="GO" id="GO:0016491">
    <property type="term" value="F:oxidoreductase activity"/>
    <property type="evidence" value="ECO:0007669"/>
    <property type="project" value="InterPro"/>
</dbReference>
<dbReference type="Proteomes" id="UP000538075">
    <property type="component" value="Unassembled WGS sequence"/>
</dbReference>
<comment type="caution">
    <text evidence="2">The sequence shown here is derived from an EMBL/GenBank/DDBJ whole genome shotgun (WGS) entry which is preliminary data.</text>
</comment>